<evidence type="ECO:0000256" key="5">
    <source>
        <dbReference type="ARBA" id="ARBA00013170"/>
    </source>
</evidence>
<dbReference type="PANTHER" id="PTHR14269:SF62">
    <property type="entry name" value="CDP-DIACYLGLYCEROL--GLYCEROL-3-PHOSPHATE 3-PHOSPHATIDYLTRANSFERASE 1, CHLOROPLASTIC"/>
    <property type="match status" value="1"/>
</dbReference>
<dbReference type="InterPro" id="IPR004570">
    <property type="entry name" value="Phosphatidylglycerol_P_synth"/>
</dbReference>
<evidence type="ECO:0000256" key="18">
    <source>
        <dbReference type="SAM" id="Phobius"/>
    </source>
</evidence>
<evidence type="ECO:0000256" key="8">
    <source>
        <dbReference type="ARBA" id="ARBA00022679"/>
    </source>
</evidence>
<evidence type="ECO:0000313" key="20">
    <source>
        <dbReference type="Proteomes" id="UP000186112"/>
    </source>
</evidence>
<keyword evidence="7" id="KW-0444">Lipid biosynthesis</keyword>
<keyword evidence="13" id="KW-0594">Phospholipid biosynthesis</keyword>
<protein>
    <recommendedName>
        <fullName evidence="6 16">CDP-diacylglycerol--glycerol-3-phosphate 3-phosphatidyltransferase</fullName>
        <ecNumber evidence="5 16">2.7.8.5</ecNumber>
    </recommendedName>
</protein>
<dbReference type="GO" id="GO:0006655">
    <property type="term" value="P:phosphatidylglycerol biosynthetic process"/>
    <property type="evidence" value="ECO:0007669"/>
    <property type="project" value="UniProtKB-UniPathway"/>
</dbReference>
<comment type="catalytic activity">
    <reaction evidence="15">
        <text>a CDP-1,2-diacyl-sn-glycerol + sn-glycerol 3-phosphate = a 1,2-diacyl-sn-glycero-3-phospho-(1'-sn-glycero-3'-phosphate) + CMP + H(+)</text>
        <dbReference type="Rhea" id="RHEA:12593"/>
        <dbReference type="ChEBI" id="CHEBI:15378"/>
        <dbReference type="ChEBI" id="CHEBI:57597"/>
        <dbReference type="ChEBI" id="CHEBI:58332"/>
        <dbReference type="ChEBI" id="CHEBI:60110"/>
        <dbReference type="ChEBI" id="CHEBI:60377"/>
        <dbReference type="EC" id="2.7.8.5"/>
    </reaction>
</comment>
<accession>A0A1U7M588</accession>
<dbReference type="PROSITE" id="PS00379">
    <property type="entry name" value="CDP_ALCOHOL_P_TRANSF"/>
    <property type="match status" value="1"/>
</dbReference>
<keyword evidence="8 17" id="KW-0808">Transferase</keyword>
<dbReference type="PANTHER" id="PTHR14269">
    <property type="entry name" value="CDP-DIACYLGLYCEROL--GLYCEROL-3-PHOSPHATE 3-PHOSPHATIDYLTRANSFERASE-RELATED"/>
    <property type="match status" value="1"/>
</dbReference>
<dbReference type="InterPro" id="IPR043130">
    <property type="entry name" value="CDP-OH_PTrfase_TM_dom"/>
</dbReference>
<evidence type="ECO:0000256" key="1">
    <source>
        <dbReference type="ARBA" id="ARBA00003973"/>
    </source>
</evidence>
<dbReference type="EMBL" id="LTDM01000027">
    <property type="protein sequence ID" value="OLS02445.1"/>
    <property type="molecule type" value="Genomic_DNA"/>
</dbReference>
<dbReference type="GO" id="GO:0016020">
    <property type="term" value="C:membrane"/>
    <property type="evidence" value="ECO:0007669"/>
    <property type="project" value="UniProtKB-SubCell"/>
</dbReference>
<dbReference type="InterPro" id="IPR050324">
    <property type="entry name" value="CDP-alcohol_PTase-I"/>
</dbReference>
<keyword evidence="11" id="KW-0443">Lipid metabolism</keyword>
<dbReference type="UniPathway" id="UPA00084">
    <property type="reaction ID" value="UER00503"/>
</dbReference>
<proteinExistence type="inferred from homology"/>
<keyword evidence="12 18" id="KW-0472">Membrane</keyword>
<evidence type="ECO:0000256" key="17">
    <source>
        <dbReference type="RuleBase" id="RU003750"/>
    </source>
</evidence>
<evidence type="ECO:0000256" key="13">
    <source>
        <dbReference type="ARBA" id="ARBA00023209"/>
    </source>
</evidence>
<dbReference type="Proteomes" id="UP000186112">
    <property type="component" value="Unassembled WGS sequence"/>
</dbReference>
<keyword evidence="20" id="KW-1185">Reference proteome</keyword>
<name>A0A1U7M588_TISCR</name>
<evidence type="ECO:0000256" key="10">
    <source>
        <dbReference type="ARBA" id="ARBA00022989"/>
    </source>
</evidence>
<keyword evidence="9 18" id="KW-0812">Transmembrane</keyword>
<evidence type="ECO:0000256" key="14">
    <source>
        <dbReference type="ARBA" id="ARBA00023264"/>
    </source>
</evidence>
<feature type="transmembrane region" description="Helical" evidence="18">
    <location>
        <begin position="7"/>
        <end position="24"/>
    </location>
</feature>
<evidence type="ECO:0000313" key="19">
    <source>
        <dbReference type="EMBL" id="OLS02445.1"/>
    </source>
</evidence>
<dbReference type="Gene3D" id="1.20.120.1760">
    <property type="match status" value="1"/>
</dbReference>
<dbReference type="InterPro" id="IPR048254">
    <property type="entry name" value="CDP_ALCOHOL_P_TRANSF_CS"/>
</dbReference>
<dbReference type="PIRSF" id="PIRSF000847">
    <property type="entry name" value="Phos_ph_gly_syn"/>
    <property type="match status" value="1"/>
</dbReference>
<dbReference type="GO" id="GO:0008444">
    <property type="term" value="F:CDP-diacylglycerol-glycerol-3-phosphate 3-phosphatidyltransferase activity"/>
    <property type="evidence" value="ECO:0007669"/>
    <property type="project" value="UniProtKB-UniRule"/>
</dbReference>
<dbReference type="RefSeq" id="WP_075726820.1">
    <property type="nucleotide sequence ID" value="NZ_LTDM01000027.1"/>
</dbReference>
<evidence type="ECO:0000256" key="3">
    <source>
        <dbReference type="ARBA" id="ARBA00005042"/>
    </source>
</evidence>
<feature type="transmembrane region" description="Helical" evidence="18">
    <location>
        <begin position="121"/>
        <end position="142"/>
    </location>
</feature>
<feature type="transmembrane region" description="Helical" evidence="18">
    <location>
        <begin position="62"/>
        <end position="82"/>
    </location>
</feature>
<gene>
    <name evidence="19" type="primary">pgsA_1</name>
    <name evidence="19" type="ORF">TICRE_15630</name>
</gene>
<evidence type="ECO:0000256" key="15">
    <source>
        <dbReference type="ARBA" id="ARBA00048586"/>
    </source>
</evidence>
<comment type="function">
    <text evidence="1">This protein catalyzes the committed step to the synthesis of the acidic phospholipids.</text>
</comment>
<reference evidence="19 20" key="1">
    <citation type="submission" date="2016-02" db="EMBL/GenBank/DDBJ databases">
        <title>Genome sequence of Tissierella creatinophila DSM 6911.</title>
        <authorList>
            <person name="Poehlein A."/>
            <person name="Daniel R."/>
        </authorList>
    </citation>
    <scope>NUCLEOTIDE SEQUENCE [LARGE SCALE GENOMIC DNA]</scope>
    <source>
        <strain evidence="19 20">DSM 6911</strain>
    </source>
</reference>
<evidence type="ECO:0000256" key="11">
    <source>
        <dbReference type="ARBA" id="ARBA00023098"/>
    </source>
</evidence>
<feature type="transmembrane region" description="Helical" evidence="18">
    <location>
        <begin position="148"/>
        <end position="165"/>
    </location>
</feature>
<evidence type="ECO:0000256" key="2">
    <source>
        <dbReference type="ARBA" id="ARBA00004141"/>
    </source>
</evidence>
<comment type="subcellular location">
    <subcellularLocation>
        <location evidence="2">Membrane</location>
        <topology evidence="2">Multi-pass membrane protein</topology>
    </subcellularLocation>
</comment>
<feature type="transmembrane region" description="Helical" evidence="18">
    <location>
        <begin position="88"/>
        <end position="109"/>
    </location>
</feature>
<dbReference type="NCBIfam" id="TIGR00560">
    <property type="entry name" value="pgsA"/>
    <property type="match status" value="1"/>
</dbReference>
<comment type="caution">
    <text evidence="19">The sequence shown here is derived from an EMBL/GenBank/DDBJ whole genome shotgun (WGS) entry which is preliminary data.</text>
</comment>
<evidence type="ECO:0000256" key="7">
    <source>
        <dbReference type="ARBA" id="ARBA00022516"/>
    </source>
</evidence>
<dbReference type="AlphaFoldDB" id="A0A1U7M588"/>
<keyword evidence="14" id="KW-1208">Phospholipid metabolism</keyword>
<keyword evidence="10 18" id="KW-1133">Transmembrane helix</keyword>
<sequence length="179" mass="20070">MNIPNLLTILRIFLVPIYLLIFFSDLENRFFLAGLVFILAGISDVLDGSIARKYNLITKLGIVLDPIADKMMIFAVLISYTIEKIIPSWILIAIGVKEIVMILGGGILYLYKGKQVVPSNIYGKTATVSFYAATLSIVFKISTKLSEVLFIITVILNILAFINYLKIYISKRNNIEEIS</sequence>
<feature type="transmembrane region" description="Helical" evidence="18">
    <location>
        <begin position="30"/>
        <end position="50"/>
    </location>
</feature>
<dbReference type="Pfam" id="PF01066">
    <property type="entry name" value="CDP-OH_P_transf"/>
    <property type="match status" value="1"/>
</dbReference>
<dbReference type="OrthoDB" id="9796672at2"/>
<evidence type="ECO:0000256" key="6">
    <source>
        <dbReference type="ARBA" id="ARBA00014944"/>
    </source>
</evidence>
<dbReference type="EC" id="2.7.8.5" evidence="5 16"/>
<evidence type="ECO:0000256" key="9">
    <source>
        <dbReference type="ARBA" id="ARBA00022692"/>
    </source>
</evidence>
<comment type="pathway">
    <text evidence="3">Phospholipid metabolism; phosphatidylglycerol biosynthesis; phosphatidylglycerol from CDP-diacylglycerol: step 1/2.</text>
</comment>
<evidence type="ECO:0000256" key="12">
    <source>
        <dbReference type="ARBA" id="ARBA00023136"/>
    </source>
</evidence>
<evidence type="ECO:0000256" key="16">
    <source>
        <dbReference type="NCBIfam" id="TIGR00560"/>
    </source>
</evidence>
<organism evidence="19 20">
    <name type="scientific">Tissierella creatinophila DSM 6911</name>
    <dbReference type="NCBI Taxonomy" id="1123403"/>
    <lineage>
        <taxon>Bacteria</taxon>
        <taxon>Bacillati</taxon>
        <taxon>Bacillota</taxon>
        <taxon>Tissierellia</taxon>
        <taxon>Tissierellales</taxon>
        <taxon>Tissierellaceae</taxon>
        <taxon>Tissierella</taxon>
    </lineage>
</organism>
<comment type="similarity">
    <text evidence="4 17">Belongs to the CDP-alcohol phosphatidyltransferase class-I family.</text>
</comment>
<evidence type="ECO:0000256" key="4">
    <source>
        <dbReference type="ARBA" id="ARBA00010441"/>
    </source>
</evidence>
<dbReference type="InterPro" id="IPR000462">
    <property type="entry name" value="CDP-OH_P_trans"/>
</dbReference>